<proteinExistence type="predicted"/>
<name>A0A2P5KD24_9BURK</name>
<gene>
    <name evidence="1" type="ORF">B0O95_10210</name>
</gene>
<comment type="caution">
    <text evidence="1">The sequence shown here is derived from an EMBL/GenBank/DDBJ whole genome shotgun (WGS) entry which is preliminary data.</text>
</comment>
<keyword evidence="2" id="KW-1185">Reference proteome</keyword>
<protein>
    <submittedName>
        <fullName evidence="1">Uncharacterized protein</fullName>
    </submittedName>
</protein>
<dbReference type="EMBL" id="PRDW01000002">
    <property type="protein sequence ID" value="PPB84613.1"/>
    <property type="molecule type" value="Genomic_DNA"/>
</dbReference>
<sequence length="114" mass="12919">MSMCILSVAHLHPCGFICLCILSYNSFHVKYKFLYFLSQSKYFIKVNAVGVFLYNSKNVFVGLYALKIQLNLVKSLFIPNNSESAQKRGGARVVEEPIVVNQLGRTPLKLLMEL</sequence>
<organism evidence="1 2">
    <name type="scientific">Mycetohabitans endofungorum</name>
    <dbReference type="NCBI Taxonomy" id="417203"/>
    <lineage>
        <taxon>Bacteria</taxon>
        <taxon>Pseudomonadati</taxon>
        <taxon>Pseudomonadota</taxon>
        <taxon>Betaproteobacteria</taxon>
        <taxon>Burkholderiales</taxon>
        <taxon>Burkholderiaceae</taxon>
        <taxon>Mycetohabitans</taxon>
    </lineage>
</organism>
<dbReference type="AlphaFoldDB" id="A0A2P5KD24"/>
<evidence type="ECO:0000313" key="2">
    <source>
        <dbReference type="Proteomes" id="UP000243096"/>
    </source>
</evidence>
<accession>A0A2P5KD24</accession>
<reference evidence="1 2" key="1">
    <citation type="submission" date="2018-01" db="EMBL/GenBank/DDBJ databases">
        <title>Genomic Encyclopedia of Type Strains, Phase III (KMG-III): the genomes of soil and plant-associated and newly described type strains.</title>
        <authorList>
            <person name="Whitman W."/>
        </authorList>
    </citation>
    <scope>NUCLEOTIDE SEQUENCE [LARGE SCALE GENOMIC DNA]</scope>
    <source>
        <strain evidence="1 2">HKI456</strain>
    </source>
</reference>
<dbReference type="Proteomes" id="UP000243096">
    <property type="component" value="Unassembled WGS sequence"/>
</dbReference>
<evidence type="ECO:0000313" key="1">
    <source>
        <dbReference type="EMBL" id="PPB84613.1"/>
    </source>
</evidence>